<protein>
    <submittedName>
        <fullName evidence="1">Retrovirus-related Pol polyprotein from transposon TNT 1-94</fullName>
    </submittedName>
</protein>
<proteinExistence type="predicted"/>
<feature type="non-terminal residue" evidence="1">
    <location>
        <position position="1"/>
    </location>
</feature>
<gene>
    <name evidence="1" type="ORF">KK1_013663</name>
</gene>
<keyword evidence="2" id="KW-1185">Reference proteome</keyword>
<dbReference type="EMBL" id="CM003608">
    <property type="protein sequence ID" value="KYP67335.1"/>
    <property type="molecule type" value="Genomic_DNA"/>
</dbReference>
<dbReference type="PANTHER" id="PTHR11439">
    <property type="entry name" value="GAG-POL-RELATED RETROTRANSPOSON"/>
    <property type="match status" value="1"/>
</dbReference>
<evidence type="ECO:0000313" key="2">
    <source>
        <dbReference type="Proteomes" id="UP000075243"/>
    </source>
</evidence>
<dbReference type="AlphaFoldDB" id="A0A151TJW5"/>
<accession>A0A151TJW5</accession>
<evidence type="ECO:0000313" key="1">
    <source>
        <dbReference type="EMBL" id="KYP67335.1"/>
    </source>
</evidence>
<dbReference type="CDD" id="cd09272">
    <property type="entry name" value="RNase_HI_RT_Ty1"/>
    <property type="match status" value="1"/>
</dbReference>
<dbReference type="PANTHER" id="PTHR11439:SF440">
    <property type="entry name" value="INTEGRASE CATALYTIC DOMAIN-CONTAINING PROTEIN"/>
    <property type="match status" value="1"/>
</dbReference>
<reference evidence="1 2" key="1">
    <citation type="journal article" date="2012" name="Nat. Biotechnol.">
        <title>Draft genome sequence of pigeonpea (Cajanus cajan), an orphan legume crop of resource-poor farmers.</title>
        <authorList>
            <person name="Varshney R.K."/>
            <person name="Chen W."/>
            <person name="Li Y."/>
            <person name="Bharti A.K."/>
            <person name="Saxena R.K."/>
            <person name="Schlueter J.A."/>
            <person name="Donoghue M.T."/>
            <person name="Azam S."/>
            <person name="Fan G."/>
            <person name="Whaley A.M."/>
            <person name="Farmer A.D."/>
            <person name="Sheridan J."/>
            <person name="Iwata A."/>
            <person name="Tuteja R."/>
            <person name="Penmetsa R.V."/>
            <person name="Wu W."/>
            <person name="Upadhyaya H.D."/>
            <person name="Yang S.P."/>
            <person name="Shah T."/>
            <person name="Saxena K.B."/>
            <person name="Michael T."/>
            <person name="McCombie W.R."/>
            <person name="Yang B."/>
            <person name="Zhang G."/>
            <person name="Yang H."/>
            <person name="Wang J."/>
            <person name="Spillane C."/>
            <person name="Cook D.R."/>
            <person name="May G.D."/>
            <person name="Xu X."/>
            <person name="Jackson S.A."/>
        </authorList>
    </citation>
    <scope>NUCLEOTIDE SEQUENCE [LARGE SCALE GENOMIC DNA]</scope>
    <source>
        <strain evidence="2">cv. Asha</strain>
    </source>
</reference>
<organism evidence="1 2">
    <name type="scientific">Cajanus cajan</name>
    <name type="common">Pigeon pea</name>
    <name type="synonym">Cajanus indicus</name>
    <dbReference type="NCBI Taxonomy" id="3821"/>
    <lineage>
        <taxon>Eukaryota</taxon>
        <taxon>Viridiplantae</taxon>
        <taxon>Streptophyta</taxon>
        <taxon>Embryophyta</taxon>
        <taxon>Tracheophyta</taxon>
        <taxon>Spermatophyta</taxon>
        <taxon>Magnoliopsida</taxon>
        <taxon>eudicotyledons</taxon>
        <taxon>Gunneridae</taxon>
        <taxon>Pentapetalae</taxon>
        <taxon>rosids</taxon>
        <taxon>fabids</taxon>
        <taxon>Fabales</taxon>
        <taxon>Fabaceae</taxon>
        <taxon>Papilionoideae</taxon>
        <taxon>50 kb inversion clade</taxon>
        <taxon>NPAAA clade</taxon>
        <taxon>indigoferoid/millettioid clade</taxon>
        <taxon>Phaseoleae</taxon>
        <taxon>Cajanus</taxon>
    </lineage>
</organism>
<name>A0A151TJW5_CAJCA</name>
<dbReference type="Gramene" id="C.cajan_13255.t">
    <property type="protein sequence ID" value="C.cajan_13255.t.cds1"/>
    <property type="gene ID" value="C.cajan_13255"/>
</dbReference>
<dbReference type="Proteomes" id="UP000075243">
    <property type="component" value="Chromosome 6"/>
</dbReference>
<sequence>EALARLMKYLRDTMDYGIEYNGFSLVLERFSDSNWIFDSFETKFTYVFTLGGYAVAWRSVRQSIIAKSTMEPEFVALEMPGIEAEWLKNLLANIPLEVKPTHQYQYIETTN</sequence>